<evidence type="ECO:0000256" key="4">
    <source>
        <dbReference type="ARBA" id="ARBA00023163"/>
    </source>
</evidence>
<dbReference type="PROSITE" id="PS51372">
    <property type="entry name" value="PRD_2"/>
    <property type="match status" value="1"/>
</dbReference>
<feature type="domain" description="PTS EIIB type-2" evidence="6">
    <location>
        <begin position="420"/>
        <end position="509"/>
    </location>
</feature>
<dbReference type="SUPFAM" id="SSF55804">
    <property type="entry name" value="Phoshotransferase/anion transport protein"/>
    <property type="match status" value="1"/>
</dbReference>
<evidence type="ECO:0000256" key="1">
    <source>
        <dbReference type="ARBA" id="ARBA00022679"/>
    </source>
</evidence>
<dbReference type="InterPro" id="IPR011608">
    <property type="entry name" value="PRD"/>
</dbReference>
<evidence type="ECO:0000256" key="3">
    <source>
        <dbReference type="ARBA" id="ARBA00023015"/>
    </source>
</evidence>
<comment type="caution">
    <text evidence="8">The sequence shown here is derived from an EMBL/GenBank/DDBJ whole genome shotgun (WGS) entry which is preliminary data.</text>
</comment>
<evidence type="ECO:0000259" key="5">
    <source>
        <dbReference type="PROSITE" id="PS51094"/>
    </source>
</evidence>
<dbReference type="SUPFAM" id="SSF52794">
    <property type="entry name" value="PTS system IIB component-like"/>
    <property type="match status" value="1"/>
</dbReference>
<dbReference type="PANTHER" id="PTHR30185">
    <property type="entry name" value="CRYPTIC BETA-GLUCOSIDE BGL OPERON ANTITERMINATOR"/>
    <property type="match status" value="1"/>
</dbReference>
<dbReference type="Proteomes" id="UP001292216">
    <property type="component" value="Unassembled WGS sequence"/>
</dbReference>
<evidence type="ECO:0000313" key="9">
    <source>
        <dbReference type="Proteomes" id="UP001292216"/>
    </source>
</evidence>
<dbReference type="Pfam" id="PF00874">
    <property type="entry name" value="PRD"/>
    <property type="match status" value="1"/>
</dbReference>
<dbReference type="Gene3D" id="1.10.1790.10">
    <property type="entry name" value="PRD domain"/>
    <property type="match status" value="1"/>
</dbReference>
<feature type="domain" description="PTS EIIA type-2" evidence="5">
    <location>
        <begin position="557"/>
        <end position="699"/>
    </location>
</feature>
<dbReference type="Gene3D" id="1.10.10.10">
    <property type="entry name" value="Winged helix-like DNA-binding domain superfamily/Winged helix DNA-binding domain"/>
    <property type="match status" value="1"/>
</dbReference>
<name>A0ABU5PKZ8_9BACL</name>
<keyword evidence="1" id="KW-0808">Transferase</keyword>
<dbReference type="InterPro" id="IPR013196">
    <property type="entry name" value="HTH_11"/>
</dbReference>
<dbReference type="CDD" id="cd05568">
    <property type="entry name" value="PTS_IIB_bgl_like"/>
    <property type="match status" value="1"/>
</dbReference>
<dbReference type="PROSITE" id="PS51099">
    <property type="entry name" value="PTS_EIIB_TYPE_2"/>
    <property type="match status" value="1"/>
</dbReference>
<keyword evidence="9" id="KW-1185">Reference proteome</keyword>
<dbReference type="InterPro" id="IPR016152">
    <property type="entry name" value="PTrfase/Anion_transptr"/>
</dbReference>
<dbReference type="Gene3D" id="3.40.930.10">
    <property type="entry name" value="Mannitol-specific EII, Chain A"/>
    <property type="match status" value="1"/>
</dbReference>
<gene>
    <name evidence="8" type="ORF">U9M73_11270</name>
</gene>
<accession>A0ABU5PKZ8</accession>
<dbReference type="InterPro" id="IPR036095">
    <property type="entry name" value="PTS_EIIB-like_sf"/>
</dbReference>
<keyword evidence="4" id="KW-0804">Transcription</keyword>
<dbReference type="RefSeq" id="WP_260070223.1">
    <property type="nucleotide sequence ID" value="NZ_CBCSKM010000010.1"/>
</dbReference>
<keyword evidence="3" id="KW-0805">Transcription regulation</keyword>
<feature type="domain" description="PRD" evidence="7">
    <location>
        <begin position="311"/>
        <end position="416"/>
    </location>
</feature>
<dbReference type="PROSITE" id="PS51094">
    <property type="entry name" value="PTS_EIIA_TYPE_2"/>
    <property type="match status" value="1"/>
</dbReference>
<evidence type="ECO:0000256" key="2">
    <source>
        <dbReference type="ARBA" id="ARBA00022737"/>
    </source>
</evidence>
<reference evidence="8 9" key="1">
    <citation type="submission" date="2023-12" db="EMBL/GenBank/DDBJ databases">
        <title>Whole genome sequencing of Paenibacillus phoenicis isolated from the Phoenix Mars Lander spacecraft assembly facility.</title>
        <authorList>
            <person name="Garcia A."/>
            <person name="Venkateswaran K."/>
        </authorList>
    </citation>
    <scope>NUCLEOTIDE SEQUENCE [LARGE SCALE GENOMIC DNA]</scope>
    <source>
        <strain evidence="8 9">3PO2SA</strain>
    </source>
</reference>
<dbReference type="SUPFAM" id="SSF46785">
    <property type="entry name" value="Winged helix' DNA-binding domain"/>
    <property type="match status" value="1"/>
</dbReference>
<dbReference type="SUPFAM" id="SSF63520">
    <property type="entry name" value="PTS-regulatory domain, PRD"/>
    <property type="match status" value="1"/>
</dbReference>
<protein>
    <submittedName>
        <fullName evidence="8">BglG family transcription antiterminator</fullName>
    </submittedName>
</protein>
<organism evidence="8 9">
    <name type="scientific">Paenibacillus phoenicis</name>
    <dbReference type="NCBI Taxonomy" id="554117"/>
    <lineage>
        <taxon>Bacteria</taxon>
        <taxon>Bacillati</taxon>
        <taxon>Bacillota</taxon>
        <taxon>Bacilli</taxon>
        <taxon>Bacillales</taxon>
        <taxon>Paenibacillaceae</taxon>
        <taxon>Paenibacillus</taxon>
    </lineage>
</organism>
<evidence type="ECO:0000313" key="8">
    <source>
        <dbReference type="EMBL" id="MEA3570579.1"/>
    </source>
</evidence>
<dbReference type="Pfam" id="PF00359">
    <property type="entry name" value="PTS_EIIA_2"/>
    <property type="match status" value="1"/>
</dbReference>
<dbReference type="PANTHER" id="PTHR30185:SF18">
    <property type="entry name" value="TRANSCRIPTIONAL REGULATOR MTLR"/>
    <property type="match status" value="1"/>
</dbReference>
<dbReference type="InterPro" id="IPR050661">
    <property type="entry name" value="BglG_antiterminators"/>
</dbReference>
<dbReference type="InterPro" id="IPR002178">
    <property type="entry name" value="PTS_EIIA_type-2_dom"/>
</dbReference>
<dbReference type="InterPro" id="IPR036390">
    <property type="entry name" value="WH_DNA-bd_sf"/>
</dbReference>
<dbReference type="Pfam" id="PF08279">
    <property type="entry name" value="HTH_11"/>
    <property type="match status" value="1"/>
</dbReference>
<dbReference type="Gene3D" id="3.40.50.2300">
    <property type="match status" value="1"/>
</dbReference>
<evidence type="ECO:0000259" key="6">
    <source>
        <dbReference type="PROSITE" id="PS51099"/>
    </source>
</evidence>
<dbReference type="InterPro" id="IPR036388">
    <property type="entry name" value="WH-like_DNA-bd_sf"/>
</dbReference>
<dbReference type="InterPro" id="IPR036634">
    <property type="entry name" value="PRD_sf"/>
</dbReference>
<sequence>MRKMTARQKQILVLLLGRKHGMTAAEIAAEINVSVRTVHRELDEIEKILAYFGLVLHRKSGTGISVWSNAEGSEEGEKLQEAKRLLLVDKPSDYSVEERHLLLICRLLEEQEPCKLFTLAHGLKVTVATISSDLDEVEPWFSRFGLELVRRRGYGVELLGEEQQKRAALCQLAAEHLDYSDLIGGSPENQVSSATARLLEVVGTDNLMTVENTLWAMNWSWTEHLSENAYTQLLIRLSVSVNRIKAGRLVSCAGKNRKLPPAGGGEQDEAETARFASRLAEKLELTFPPEEIAYMNGLFSRAKEASPELVQADMELVDTVYRLTENVVKRTGIPFQEDRLLRSGLLEHMGPAFKRIREGSRIRNPLLGAIRKDYDELYGIVREAMNESVAGLEIPDEEIGFLVMHFGASMERLNQLGLSVRAILVCSSGLSSSKLLATRLAKEMPQIEVLGNVSWYEAKRLPESDYDLIISTIDLPLPEDRYVKLSPLLTDEDTERLLEYVQRTVLKSRKMTPEPESTKTRAFDKVRSLSVSLNEVVSLLEQFDVRVLNNRGFSLRETVTVALEEMNRLFVPPSGSASFGPEEWQTKHTVSDVQAVTDRLLEREKMASQVIPGTSLALFHTRTRFVNYRSLALFRLEEPVVLDGGTEVSALLFMLAPRELSRESLEVLSEISALLLKPELVELLETGERQEIRNFLATELLVYFENL</sequence>
<evidence type="ECO:0000259" key="7">
    <source>
        <dbReference type="PROSITE" id="PS51372"/>
    </source>
</evidence>
<proteinExistence type="predicted"/>
<dbReference type="InterPro" id="IPR013011">
    <property type="entry name" value="PTS_EIIB_2"/>
</dbReference>
<keyword evidence="2" id="KW-0677">Repeat</keyword>
<dbReference type="EMBL" id="JAYERP010000001">
    <property type="protein sequence ID" value="MEA3570579.1"/>
    <property type="molecule type" value="Genomic_DNA"/>
</dbReference>